<dbReference type="Proteomes" id="UP001242368">
    <property type="component" value="Unassembled WGS sequence"/>
</dbReference>
<dbReference type="RefSeq" id="WP_290364867.1">
    <property type="nucleotide sequence ID" value="NZ_JAUFQU010000009.1"/>
</dbReference>
<keyword evidence="1" id="KW-1133">Transmembrane helix</keyword>
<reference evidence="3" key="1">
    <citation type="journal article" date="2019" name="Int. J. Syst. Evol. Microbiol.">
        <title>The Global Catalogue of Microorganisms (GCM) 10K type strain sequencing project: providing services to taxonomists for standard genome sequencing and annotation.</title>
        <authorList>
            <consortium name="The Broad Institute Genomics Platform"/>
            <consortium name="The Broad Institute Genome Sequencing Center for Infectious Disease"/>
            <person name="Wu L."/>
            <person name="Ma J."/>
        </authorList>
    </citation>
    <scope>NUCLEOTIDE SEQUENCE [LARGE SCALE GENOMIC DNA]</scope>
    <source>
        <strain evidence="3">CECT 7184</strain>
    </source>
</reference>
<accession>A0ABT8CXP4</accession>
<evidence type="ECO:0000256" key="1">
    <source>
        <dbReference type="SAM" id="Phobius"/>
    </source>
</evidence>
<dbReference type="EMBL" id="JAUFQU010000009">
    <property type="protein sequence ID" value="MDN3708974.1"/>
    <property type="molecule type" value="Genomic_DNA"/>
</dbReference>
<keyword evidence="1" id="KW-0812">Transmembrane</keyword>
<comment type="caution">
    <text evidence="2">The sequence shown here is derived from an EMBL/GenBank/DDBJ whole genome shotgun (WGS) entry which is preliminary data.</text>
</comment>
<protein>
    <submittedName>
        <fullName evidence="2">Uncharacterized protein</fullName>
    </submittedName>
</protein>
<evidence type="ECO:0000313" key="3">
    <source>
        <dbReference type="Proteomes" id="UP001242368"/>
    </source>
</evidence>
<gene>
    <name evidence="2" type="ORF">QW060_18020</name>
</gene>
<proteinExistence type="predicted"/>
<evidence type="ECO:0000313" key="2">
    <source>
        <dbReference type="EMBL" id="MDN3708974.1"/>
    </source>
</evidence>
<keyword evidence="1" id="KW-0472">Membrane</keyword>
<feature type="transmembrane region" description="Helical" evidence="1">
    <location>
        <begin position="23"/>
        <end position="42"/>
    </location>
</feature>
<name>A0ABT8CXP4_9FLAO</name>
<organism evidence="2 3">
    <name type="scientific">Paenimyroides ceti</name>
    <dbReference type="NCBI Taxonomy" id="395087"/>
    <lineage>
        <taxon>Bacteria</taxon>
        <taxon>Pseudomonadati</taxon>
        <taxon>Bacteroidota</taxon>
        <taxon>Flavobacteriia</taxon>
        <taxon>Flavobacteriales</taxon>
        <taxon>Flavobacteriaceae</taxon>
        <taxon>Paenimyroides</taxon>
    </lineage>
</organism>
<keyword evidence="3" id="KW-1185">Reference proteome</keyword>
<sequence length="45" mass="5126">MNGDIIACILPGTRFCKLIKKTFRILIIIAIFTITNSFRNSYAHP</sequence>